<dbReference type="InterPro" id="IPR037185">
    <property type="entry name" value="EmrE-like"/>
</dbReference>
<dbReference type="GO" id="GO:0016020">
    <property type="term" value="C:membrane"/>
    <property type="evidence" value="ECO:0007669"/>
    <property type="project" value="InterPro"/>
</dbReference>
<keyword evidence="1" id="KW-0472">Membrane</keyword>
<reference evidence="4" key="1">
    <citation type="submission" date="2018-05" db="EMBL/GenBank/DDBJ databases">
        <authorList>
            <person name="Li Y."/>
        </authorList>
    </citation>
    <scope>NUCLEOTIDE SEQUENCE [LARGE SCALE GENOMIC DNA]</scope>
    <source>
        <strain evidence="4">3d-2-2</strain>
    </source>
</reference>
<keyword evidence="1" id="KW-0812">Transmembrane</keyword>
<dbReference type="Pfam" id="PF00892">
    <property type="entry name" value="EamA"/>
    <property type="match status" value="2"/>
</dbReference>
<dbReference type="Proteomes" id="UP000245212">
    <property type="component" value="Unassembled WGS sequence"/>
</dbReference>
<protein>
    <submittedName>
        <fullName evidence="3">EamA/RhaT family transporter</fullName>
    </submittedName>
</protein>
<keyword evidence="4" id="KW-1185">Reference proteome</keyword>
<organism evidence="3 4">
    <name type="scientific">Corticimicrobacter populi</name>
    <dbReference type="NCBI Taxonomy" id="2175229"/>
    <lineage>
        <taxon>Bacteria</taxon>
        <taxon>Pseudomonadati</taxon>
        <taxon>Pseudomonadota</taxon>
        <taxon>Betaproteobacteria</taxon>
        <taxon>Burkholderiales</taxon>
        <taxon>Alcaligenaceae</taxon>
        <taxon>Corticimicrobacter</taxon>
    </lineage>
</organism>
<feature type="transmembrane region" description="Helical" evidence="1">
    <location>
        <begin position="139"/>
        <end position="156"/>
    </location>
</feature>
<sequence>MFRANARDVAASRSGESGPSALLGVGLLALSSVVLSCLDASSKWTMGEGGPLLLVAWFRYAMHLVLVVGIFMPTRGRSLFRSTVPHRQVLRGVLMLGATLCVFMALSYLPQAQFTAIAFLAPLLVLCAAPWLLGERPRLSRWVAAGVAFLGVLVIVRPSGGLHPIGVLFALLAACLLAGQFIATRGIARDHPLTSLVWSGMVGTCLLSLLLPFYGLGRLQAELATLPPAVWLVMLSTGLSGALGHLLQIAAYRHAPASMLAPYTYLQIVSATLTGWLVWRQFPDTTTWLGIAMICGSGIAIAFWEWRHKA</sequence>
<proteinExistence type="predicted"/>
<keyword evidence="1" id="KW-1133">Transmembrane helix</keyword>
<dbReference type="PANTHER" id="PTHR22911">
    <property type="entry name" value="ACYL-MALONYL CONDENSING ENZYME-RELATED"/>
    <property type="match status" value="1"/>
</dbReference>
<feature type="transmembrane region" description="Helical" evidence="1">
    <location>
        <begin position="229"/>
        <end position="247"/>
    </location>
</feature>
<feature type="transmembrane region" description="Helical" evidence="1">
    <location>
        <begin position="195"/>
        <end position="217"/>
    </location>
</feature>
<dbReference type="SUPFAM" id="SSF103481">
    <property type="entry name" value="Multidrug resistance efflux transporter EmrE"/>
    <property type="match status" value="2"/>
</dbReference>
<feature type="transmembrane region" description="Helical" evidence="1">
    <location>
        <begin position="52"/>
        <end position="71"/>
    </location>
</feature>
<comment type="caution">
    <text evidence="3">The sequence shown here is derived from an EMBL/GenBank/DDBJ whole genome shotgun (WGS) entry which is preliminary data.</text>
</comment>
<gene>
    <name evidence="3" type="ORF">DD235_11155</name>
</gene>
<dbReference type="PANTHER" id="PTHR22911:SF103">
    <property type="entry name" value="BLR2811 PROTEIN"/>
    <property type="match status" value="1"/>
</dbReference>
<name>A0A2V1K0S8_9BURK</name>
<accession>A0A2V1K0S8</accession>
<dbReference type="EMBL" id="QETA01000004">
    <property type="protein sequence ID" value="PWF22628.1"/>
    <property type="molecule type" value="Genomic_DNA"/>
</dbReference>
<feature type="transmembrane region" description="Helical" evidence="1">
    <location>
        <begin position="259"/>
        <end position="279"/>
    </location>
</feature>
<feature type="transmembrane region" description="Helical" evidence="1">
    <location>
        <begin position="115"/>
        <end position="132"/>
    </location>
</feature>
<dbReference type="RefSeq" id="WP_109062153.1">
    <property type="nucleotide sequence ID" value="NZ_QETA01000004.1"/>
</dbReference>
<feature type="domain" description="EamA" evidence="2">
    <location>
        <begin position="165"/>
        <end position="297"/>
    </location>
</feature>
<feature type="transmembrane region" description="Helical" evidence="1">
    <location>
        <begin position="92"/>
        <end position="109"/>
    </location>
</feature>
<feature type="transmembrane region" description="Helical" evidence="1">
    <location>
        <begin position="162"/>
        <end position="183"/>
    </location>
</feature>
<feature type="domain" description="EamA" evidence="2">
    <location>
        <begin position="23"/>
        <end position="156"/>
    </location>
</feature>
<dbReference type="InterPro" id="IPR000620">
    <property type="entry name" value="EamA_dom"/>
</dbReference>
<feature type="transmembrane region" description="Helical" evidence="1">
    <location>
        <begin position="285"/>
        <end position="304"/>
    </location>
</feature>
<evidence type="ECO:0000313" key="3">
    <source>
        <dbReference type="EMBL" id="PWF22628.1"/>
    </source>
</evidence>
<dbReference type="AlphaFoldDB" id="A0A2V1K0S8"/>
<evidence type="ECO:0000259" key="2">
    <source>
        <dbReference type="Pfam" id="PF00892"/>
    </source>
</evidence>
<evidence type="ECO:0000313" key="4">
    <source>
        <dbReference type="Proteomes" id="UP000245212"/>
    </source>
</evidence>
<evidence type="ECO:0000256" key="1">
    <source>
        <dbReference type="SAM" id="Phobius"/>
    </source>
</evidence>